<dbReference type="Proteomes" id="UP000035425">
    <property type="component" value="Unassembled WGS sequence"/>
</dbReference>
<comment type="caution">
    <text evidence="1">The sequence shown here is derived from an EMBL/GenBank/DDBJ whole genome shotgun (WGS) entry which is preliminary data.</text>
</comment>
<keyword evidence="2" id="KW-1185">Reference proteome</keyword>
<accession>A0ABR5F4R7</accession>
<reference evidence="1 2" key="1">
    <citation type="submission" date="2014-12" db="EMBL/GenBank/DDBJ databases">
        <title>Frankia sp. BMG5.1 draft genome.</title>
        <authorList>
            <person name="Gtari M."/>
            <person name="Ghodhbane-Gtari F."/>
            <person name="Nouioui I."/>
            <person name="Ktari A."/>
            <person name="Hezbri K."/>
            <person name="Mimouni W."/>
            <person name="Sbissi I."/>
            <person name="Ayari A."/>
            <person name="Yamanaka T."/>
            <person name="Normand P."/>
            <person name="Tisa L.S."/>
            <person name="Boudabous A."/>
        </authorList>
    </citation>
    <scope>NUCLEOTIDE SEQUENCE [LARGE SCALE GENOMIC DNA]</scope>
    <source>
        <strain evidence="1 2">BMG5.1</strain>
    </source>
</reference>
<sequence length="72" mass="7791">MQEPSSGVSRWFRRRQQIPVSVADPAPTAYADGTTIVVSVTDFVSCTYKGCGTLRPLAEVSENRQCPGCGRV</sequence>
<gene>
    <name evidence="1" type="ORF">FrCorBMG51_09345</name>
</gene>
<evidence type="ECO:0000313" key="2">
    <source>
        <dbReference type="Proteomes" id="UP000035425"/>
    </source>
</evidence>
<organism evidence="1 2">
    <name type="scientific">Protofrankia coriariae</name>
    <dbReference type="NCBI Taxonomy" id="1562887"/>
    <lineage>
        <taxon>Bacteria</taxon>
        <taxon>Bacillati</taxon>
        <taxon>Actinomycetota</taxon>
        <taxon>Actinomycetes</taxon>
        <taxon>Frankiales</taxon>
        <taxon>Frankiaceae</taxon>
        <taxon>Protofrankia</taxon>
    </lineage>
</organism>
<proteinExistence type="predicted"/>
<dbReference type="EMBL" id="JWIO01000012">
    <property type="protein sequence ID" value="KLL11724.1"/>
    <property type="molecule type" value="Genomic_DNA"/>
</dbReference>
<name>A0ABR5F4R7_9ACTN</name>
<protein>
    <submittedName>
        <fullName evidence="1">Uncharacterized protein</fullName>
    </submittedName>
</protein>
<evidence type="ECO:0000313" key="1">
    <source>
        <dbReference type="EMBL" id="KLL11724.1"/>
    </source>
</evidence>